<reference evidence="1" key="1">
    <citation type="submission" date="2021-05" db="EMBL/GenBank/DDBJ databases">
        <authorList>
            <person name="Alioto T."/>
            <person name="Alioto T."/>
            <person name="Gomez Garrido J."/>
        </authorList>
    </citation>
    <scope>NUCLEOTIDE SEQUENCE</scope>
</reference>
<organism evidence="1">
    <name type="scientific">Cacopsylla melanoneura</name>
    <dbReference type="NCBI Taxonomy" id="428564"/>
    <lineage>
        <taxon>Eukaryota</taxon>
        <taxon>Metazoa</taxon>
        <taxon>Ecdysozoa</taxon>
        <taxon>Arthropoda</taxon>
        <taxon>Hexapoda</taxon>
        <taxon>Insecta</taxon>
        <taxon>Pterygota</taxon>
        <taxon>Neoptera</taxon>
        <taxon>Paraneoptera</taxon>
        <taxon>Hemiptera</taxon>
        <taxon>Sternorrhyncha</taxon>
        <taxon>Psylloidea</taxon>
        <taxon>Psyllidae</taxon>
        <taxon>Psyllinae</taxon>
        <taxon>Cacopsylla</taxon>
    </lineage>
</organism>
<sequence length="101" mass="11487">MSATKVTPTPTKIEKKCRKRRRNLLLVSSNEKSWPTFGNKLVEIIREINFCIMSATKITPSPNNNTKKTIYNTMKIIGNLKTHLGIPCKCKRTSLCGQFKC</sequence>
<dbReference type="AlphaFoldDB" id="A0A8D8R7B7"/>
<accession>A0A8D8R7B7</accession>
<protein>
    <submittedName>
        <fullName evidence="1">Uncharacterized protein</fullName>
    </submittedName>
</protein>
<dbReference type="EMBL" id="HBUF01136884">
    <property type="protein sequence ID" value="CAG6645426.1"/>
    <property type="molecule type" value="Transcribed_RNA"/>
</dbReference>
<evidence type="ECO:0000313" key="1">
    <source>
        <dbReference type="EMBL" id="CAG6645426.1"/>
    </source>
</evidence>
<name>A0A8D8R7B7_9HEMI</name>
<proteinExistence type="predicted"/>